<dbReference type="Proteomes" id="UP000499080">
    <property type="component" value="Unassembled WGS sequence"/>
</dbReference>
<gene>
    <name evidence="2" type="ORF">AVEN_62653_1</name>
</gene>
<evidence type="ECO:0000256" key="1">
    <source>
        <dbReference type="SAM" id="MobiDB-lite"/>
    </source>
</evidence>
<sequence>MLSKCIYVKKAGVERVTKLSMRGETKIGPRRHAPPRSPTDGSYYLALEFTSPSDMPCDDSLEPIPLESPSGKLTT</sequence>
<feature type="region of interest" description="Disordered" evidence="1">
    <location>
        <begin position="54"/>
        <end position="75"/>
    </location>
</feature>
<reference evidence="2 3" key="1">
    <citation type="journal article" date="2019" name="Sci. Rep.">
        <title>Orb-weaving spider Araneus ventricosus genome elucidates the spidroin gene catalogue.</title>
        <authorList>
            <person name="Kono N."/>
            <person name="Nakamura H."/>
            <person name="Ohtoshi R."/>
            <person name="Moran D.A.P."/>
            <person name="Shinohara A."/>
            <person name="Yoshida Y."/>
            <person name="Fujiwara M."/>
            <person name="Mori M."/>
            <person name="Tomita M."/>
            <person name="Arakawa K."/>
        </authorList>
    </citation>
    <scope>NUCLEOTIDE SEQUENCE [LARGE SCALE GENOMIC DNA]</scope>
</reference>
<accession>A0A4Y2MF13</accession>
<proteinExistence type="predicted"/>
<evidence type="ECO:0000313" key="2">
    <source>
        <dbReference type="EMBL" id="GBN25725.1"/>
    </source>
</evidence>
<dbReference type="EMBL" id="BGPR01122996">
    <property type="protein sequence ID" value="GBN25725.1"/>
    <property type="molecule type" value="Genomic_DNA"/>
</dbReference>
<organism evidence="2 3">
    <name type="scientific">Araneus ventricosus</name>
    <name type="common">Orbweaver spider</name>
    <name type="synonym">Epeira ventricosa</name>
    <dbReference type="NCBI Taxonomy" id="182803"/>
    <lineage>
        <taxon>Eukaryota</taxon>
        <taxon>Metazoa</taxon>
        <taxon>Ecdysozoa</taxon>
        <taxon>Arthropoda</taxon>
        <taxon>Chelicerata</taxon>
        <taxon>Arachnida</taxon>
        <taxon>Araneae</taxon>
        <taxon>Araneomorphae</taxon>
        <taxon>Entelegynae</taxon>
        <taxon>Araneoidea</taxon>
        <taxon>Araneidae</taxon>
        <taxon>Araneus</taxon>
    </lineage>
</organism>
<keyword evidence="3" id="KW-1185">Reference proteome</keyword>
<name>A0A4Y2MF13_ARAVE</name>
<feature type="region of interest" description="Disordered" evidence="1">
    <location>
        <begin position="22"/>
        <end position="41"/>
    </location>
</feature>
<evidence type="ECO:0000313" key="3">
    <source>
        <dbReference type="Proteomes" id="UP000499080"/>
    </source>
</evidence>
<comment type="caution">
    <text evidence="2">The sequence shown here is derived from an EMBL/GenBank/DDBJ whole genome shotgun (WGS) entry which is preliminary data.</text>
</comment>
<protein>
    <submittedName>
        <fullName evidence="2">Uncharacterized protein</fullName>
    </submittedName>
</protein>
<dbReference type="AlphaFoldDB" id="A0A4Y2MF13"/>